<evidence type="ECO:0000313" key="20">
    <source>
        <dbReference type="Proteomes" id="UP000318571"/>
    </source>
</evidence>
<dbReference type="InterPro" id="IPR046867">
    <property type="entry name" value="AldOxase/xan_DH_MoCoBD2"/>
</dbReference>
<feature type="binding site" evidence="16">
    <location>
        <position position="74"/>
    </location>
    <ligand>
        <name>[2Fe-2S] cluster</name>
        <dbReference type="ChEBI" id="CHEBI:190135"/>
        <label>1</label>
    </ligand>
</feature>
<evidence type="ECO:0000256" key="12">
    <source>
        <dbReference type="ARBA" id="ARBA00023140"/>
    </source>
</evidence>
<feature type="binding site" evidence="16">
    <location>
        <position position="1036"/>
    </location>
    <ligand>
        <name>Mo-molybdopterin</name>
        <dbReference type="ChEBI" id="CHEBI:71302"/>
    </ligand>
    <ligandPart>
        <name>Mo</name>
        <dbReference type="ChEBI" id="CHEBI:28685"/>
    </ligandPart>
</feature>
<evidence type="ECO:0000256" key="8">
    <source>
        <dbReference type="ARBA" id="ARBA00023002"/>
    </source>
</evidence>
<dbReference type="InterPro" id="IPR002346">
    <property type="entry name" value="Mopterin_DH_FAD-bd"/>
</dbReference>
<keyword evidence="12" id="KW-0576">Peroxisome</keyword>
<organism evidence="19 20">
    <name type="scientific">Tigriopus californicus</name>
    <name type="common">Marine copepod</name>
    <dbReference type="NCBI Taxonomy" id="6832"/>
    <lineage>
        <taxon>Eukaryota</taxon>
        <taxon>Metazoa</taxon>
        <taxon>Ecdysozoa</taxon>
        <taxon>Arthropoda</taxon>
        <taxon>Crustacea</taxon>
        <taxon>Multicrustacea</taxon>
        <taxon>Hexanauplia</taxon>
        <taxon>Copepoda</taxon>
        <taxon>Harpacticoida</taxon>
        <taxon>Harpacticidae</taxon>
        <taxon>Tigriopus</taxon>
    </lineage>
</organism>
<feature type="binding site" evidence="16">
    <location>
        <position position="727"/>
    </location>
    <ligand>
        <name>Mo-molybdopterin</name>
        <dbReference type="ChEBI" id="CHEBI:71302"/>
    </ligand>
    <ligandPart>
        <name>Mo</name>
        <dbReference type="ChEBI" id="CHEBI:28685"/>
    </ligandPart>
</feature>
<evidence type="ECO:0000256" key="1">
    <source>
        <dbReference type="ARBA" id="ARBA00001974"/>
    </source>
</evidence>
<feature type="binding site" evidence="16">
    <location>
        <position position="116"/>
    </location>
    <ligand>
        <name>[2Fe-2S] cluster</name>
        <dbReference type="ChEBI" id="CHEBI:190135"/>
        <label>2</label>
    </ligand>
</feature>
<comment type="cofactor">
    <cofactor evidence="1 15">
        <name>FAD</name>
        <dbReference type="ChEBI" id="CHEBI:57692"/>
    </cofactor>
</comment>
<dbReference type="Gene3D" id="3.30.365.10">
    <property type="entry name" value="Aldehyde oxidase/xanthine dehydrogenase, molybdopterin binding domain"/>
    <property type="match status" value="4"/>
</dbReference>
<dbReference type="GO" id="GO:0005506">
    <property type="term" value="F:iron ion binding"/>
    <property type="evidence" value="ECO:0007669"/>
    <property type="project" value="InterPro"/>
</dbReference>
<gene>
    <name evidence="19" type="ORF">TCAL_00262</name>
</gene>
<keyword evidence="5 16" id="KW-0001">2Fe-2S</keyword>
<dbReference type="GO" id="GO:0016491">
    <property type="term" value="F:oxidoreductase activity"/>
    <property type="evidence" value="ECO:0007669"/>
    <property type="project" value="UniProtKB-KW"/>
</dbReference>
<evidence type="ECO:0000256" key="6">
    <source>
        <dbReference type="ARBA" id="ARBA00022723"/>
    </source>
</evidence>
<evidence type="ECO:0000259" key="18">
    <source>
        <dbReference type="PROSITE" id="PS51387"/>
    </source>
</evidence>
<dbReference type="FunFam" id="3.30.365.10:FF:000001">
    <property type="entry name" value="Xanthine dehydrogenase oxidase"/>
    <property type="match status" value="1"/>
</dbReference>
<dbReference type="FunFam" id="3.30.365.10:FF:000002">
    <property type="entry name" value="Xanthine dehydrogenase oxidase"/>
    <property type="match status" value="1"/>
</dbReference>
<dbReference type="OMA" id="MEVSHEV"/>
<dbReference type="InterPro" id="IPR012675">
    <property type="entry name" value="Beta-grasp_dom_sf"/>
</dbReference>
<dbReference type="Gene3D" id="3.30.390.50">
    <property type="entry name" value="CO dehydrogenase flavoprotein, C-terminal domain"/>
    <property type="match status" value="1"/>
</dbReference>
<dbReference type="CDD" id="cd00207">
    <property type="entry name" value="fer2"/>
    <property type="match status" value="1"/>
</dbReference>
<evidence type="ECO:0000256" key="3">
    <source>
        <dbReference type="ARBA" id="ARBA00006849"/>
    </source>
</evidence>
<evidence type="ECO:0000256" key="13">
    <source>
        <dbReference type="ARBA" id="ARBA00034078"/>
    </source>
</evidence>
<evidence type="ECO:0000256" key="15">
    <source>
        <dbReference type="PIRSR" id="PIRSR000127-2"/>
    </source>
</evidence>
<dbReference type="Proteomes" id="UP000318571">
    <property type="component" value="Chromosome 7"/>
</dbReference>
<dbReference type="InterPro" id="IPR000674">
    <property type="entry name" value="Ald_Oxase/Xan_DH_a/b"/>
</dbReference>
<dbReference type="PROSITE" id="PS51085">
    <property type="entry name" value="2FE2S_FER_2"/>
    <property type="match status" value="1"/>
</dbReference>
<dbReference type="InterPro" id="IPR008274">
    <property type="entry name" value="AldOxase/xan_DH_MoCoBD1"/>
</dbReference>
<protein>
    <recommendedName>
        <fullName evidence="21">Xanthine dehydrogenase</fullName>
    </recommendedName>
</protein>
<dbReference type="SUPFAM" id="SSF54292">
    <property type="entry name" value="2Fe-2S ferredoxin-like"/>
    <property type="match status" value="1"/>
</dbReference>
<dbReference type="PROSITE" id="PS00197">
    <property type="entry name" value="2FE2S_FER_1"/>
    <property type="match status" value="1"/>
</dbReference>
<keyword evidence="16" id="KW-0500">Molybdenum</keyword>
<dbReference type="Pfam" id="PF20256">
    <property type="entry name" value="MoCoBD_2"/>
    <property type="match status" value="1"/>
</dbReference>
<keyword evidence="10 16" id="KW-0411">Iron-sulfur</keyword>
<evidence type="ECO:0000313" key="19">
    <source>
        <dbReference type="EMBL" id="TRY72731.1"/>
    </source>
</evidence>
<dbReference type="InterPro" id="IPR001041">
    <property type="entry name" value="2Fe-2S_ferredoxin-type"/>
</dbReference>
<evidence type="ECO:0000256" key="14">
    <source>
        <dbReference type="PIRSR" id="PIRSR000127-1"/>
    </source>
</evidence>
<comment type="cofactor">
    <cofactor evidence="13">
        <name>[2Fe-2S] cluster</name>
        <dbReference type="ChEBI" id="CHEBI:190135"/>
    </cofactor>
</comment>
<dbReference type="PANTHER" id="PTHR45444">
    <property type="entry name" value="XANTHINE DEHYDROGENASE"/>
    <property type="match status" value="1"/>
</dbReference>
<accession>A0A553P4V8</accession>
<feature type="active site" description="Proton acceptor" evidence="14">
    <location>
        <position position="1221"/>
    </location>
</feature>
<feature type="domain" description="2Fe-2S ferredoxin-type" evidence="17">
    <location>
        <begin position="5"/>
        <end position="92"/>
    </location>
</feature>
<feature type="binding site" evidence="16">
    <location>
        <position position="148"/>
    </location>
    <ligand>
        <name>[2Fe-2S] cluster</name>
        <dbReference type="ChEBI" id="CHEBI:190135"/>
        <label>2</label>
    </ligand>
</feature>
<dbReference type="PROSITE" id="PS51387">
    <property type="entry name" value="FAD_PCMH"/>
    <property type="match status" value="1"/>
</dbReference>
<evidence type="ECO:0000256" key="4">
    <source>
        <dbReference type="ARBA" id="ARBA00022630"/>
    </source>
</evidence>
<dbReference type="InterPro" id="IPR036884">
    <property type="entry name" value="2Fe-2S-bd_dom_sf"/>
</dbReference>
<evidence type="ECO:0000256" key="11">
    <source>
        <dbReference type="ARBA" id="ARBA00023027"/>
    </source>
</evidence>
<evidence type="ECO:0000256" key="7">
    <source>
        <dbReference type="ARBA" id="ARBA00022827"/>
    </source>
</evidence>
<dbReference type="GO" id="GO:0071949">
    <property type="term" value="F:FAD binding"/>
    <property type="evidence" value="ECO:0007669"/>
    <property type="project" value="InterPro"/>
</dbReference>
<feature type="binding site" evidence="16">
    <location>
        <position position="150"/>
    </location>
    <ligand>
        <name>[2Fe-2S] cluster</name>
        <dbReference type="ChEBI" id="CHEBI:190135"/>
        <label>2</label>
    </ligand>
</feature>
<feature type="binding site" evidence="16">
    <location>
        <position position="44"/>
    </location>
    <ligand>
        <name>[2Fe-2S] cluster</name>
        <dbReference type="ChEBI" id="CHEBI:190135"/>
        <label>1</label>
    </ligand>
</feature>
<dbReference type="GO" id="GO:0051537">
    <property type="term" value="F:2 iron, 2 sulfur cluster binding"/>
    <property type="evidence" value="ECO:0007669"/>
    <property type="project" value="UniProtKB-KW"/>
</dbReference>
<keyword evidence="8" id="KW-0560">Oxidoreductase</keyword>
<dbReference type="SUPFAM" id="SSF47741">
    <property type="entry name" value="CO dehydrogenase ISP C-domain like"/>
    <property type="match status" value="1"/>
</dbReference>
<dbReference type="InterPro" id="IPR006058">
    <property type="entry name" value="2Fe2S_fd_BS"/>
</dbReference>
<dbReference type="SUPFAM" id="SSF56003">
    <property type="entry name" value="Molybdenum cofactor-binding domain"/>
    <property type="match status" value="1"/>
</dbReference>
<dbReference type="SMART" id="SM01008">
    <property type="entry name" value="Ald_Xan_dh_C"/>
    <property type="match status" value="1"/>
</dbReference>
<dbReference type="PANTHER" id="PTHR45444:SF3">
    <property type="entry name" value="XANTHINE DEHYDROGENASE"/>
    <property type="match status" value="1"/>
</dbReference>
<keyword evidence="7 15" id="KW-0274">FAD</keyword>
<feature type="binding site" evidence="15">
    <location>
        <position position="337"/>
    </location>
    <ligand>
        <name>FAD</name>
        <dbReference type="ChEBI" id="CHEBI:57692"/>
    </ligand>
</feature>
<dbReference type="InterPro" id="IPR036856">
    <property type="entry name" value="Ald_Oxase/Xan_DH_a/b_sf"/>
</dbReference>
<dbReference type="Pfam" id="PF01799">
    <property type="entry name" value="Fer2_2"/>
    <property type="match status" value="1"/>
</dbReference>
<dbReference type="InterPro" id="IPR016208">
    <property type="entry name" value="Ald_Oxase/xanthine_DH-like"/>
</dbReference>
<feature type="binding site" evidence="15">
    <location>
        <position position="872"/>
    </location>
    <ligand>
        <name>substrate</name>
    </ligand>
</feature>
<dbReference type="GO" id="GO:0005777">
    <property type="term" value="C:peroxisome"/>
    <property type="evidence" value="ECO:0007669"/>
    <property type="project" value="UniProtKB-SubCell"/>
</dbReference>
<evidence type="ECO:0008006" key="21">
    <source>
        <dbReference type="Google" id="ProtNLM"/>
    </source>
</evidence>
<dbReference type="InterPro" id="IPR036683">
    <property type="entry name" value="CO_DH_flav_C_dom_sf"/>
</dbReference>
<feature type="binding site" evidence="16">
    <location>
        <position position="52"/>
    </location>
    <ligand>
        <name>[2Fe-2S] cluster</name>
        <dbReference type="ChEBI" id="CHEBI:190135"/>
        <label>1</label>
    </ligand>
</feature>
<dbReference type="InterPro" id="IPR016169">
    <property type="entry name" value="FAD-bd_PCMH_sub2"/>
</dbReference>
<dbReference type="Gene3D" id="3.90.1170.50">
    <property type="entry name" value="Aldehyde oxidase/xanthine dehydrogenase, a/b hammerhead"/>
    <property type="match status" value="1"/>
</dbReference>
<dbReference type="SUPFAM" id="SSF56176">
    <property type="entry name" value="FAD-binding/transporter-associated domain-like"/>
    <property type="match status" value="1"/>
</dbReference>
<dbReference type="InterPro" id="IPR037165">
    <property type="entry name" value="AldOxase/xan_DH_Mopterin-bd_sf"/>
</dbReference>
<keyword evidence="11" id="KW-0520">NAD</keyword>
<keyword evidence="4" id="KW-0285">Flavoprotein</keyword>
<proteinExistence type="inferred from homology"/>
<dbReference type="Gene3D" id="1.10.150.120">
    <property type="entry name" value="[2Fe-2S]-binding domain"/>
    <property type="match status" value="1"/>
</dbReference>
<feature type="binding site" evidence="15">
    <location>
        <position position="762"/>
    </location>
    <ligand>
        <name>substrate</name>
    </ligand>
</feature>
<comment type="similarity">
    <text evidence="3">Belongs to the xanthine dehydrogenase family.</text>
</comment>
<dbReference type="Pfam" id="PF00941">
    <property type="entry name" value="FAD_binding_5"/>
    <property type="match status" value="1"/>
</dbReference>
<name>A0A553P4V8_TIGCA</name>
<comment type="subcellular location">
    <subcellularLocation>
        <location evidence="2">Peroxisome</location>
    </subcellularLocation>
</comment>
<dbReference type="InterPro" id="IPR036318">
    <property type="entry name" value="FAD-bd_PCMH-like_sf"/>
</dbReference>
<dbReference type="Pfam" id="PF00111">
    <property type="entry name" value="Fer2"/>
    <property type="match status" value="1"/>
</dbReference>
<comment type="caution">
    <text evidence="19">The sequence shown here is derived from an EMBL/GenBank/DDBJ whole genome shotgun (WGS) entry which is preliminary data.</text>
</comment>
<feature type="domain" description="FAD-binding PCMH-type" evidence="18">
    <location>
        <begin position="213"/>
        <end position="387"/>
    </location>
</feature>
<sequence>MEVSHEVRFLVNQKKQVVKNATPELTLSSYLRKVLHLTGTKIGCNEGGCGSCTVTCSEVNPSSGQVEHKAINACLTKVIGLQGKAITTVEGLGSAKDPHPIQDRIHKFHGSQCGFCTPGMVMSMHAKLREGDVTDIEDIQKCLQGNLCRCTGYRPILEGFDTFCSHQTKVDLSCEEYEDVLDLSTNDYKAYSTKCDPVITADELLDLKQGLQFVDNKVTYYTPSSLDELKRLQKTLGNIRIIAGGTGYYHVKCQYPPAIPTININNIPELHEYSLANNTLEIGSATTLSQFEAILKKEPTSPISAVFLISLRKLASPQIRNVATLGGSILWGHPSSDLMPIYMGLGCSILVQTMDESQTVLLKPGFSKCSIPENGIITKIMIPLLDDTHVIRYYRQSKRQEFDLAFATACFTASKDGTTLTDVKIVVGGSENLVPIAKYPEIVEAKTLANVIKLKGSLATNDECLEAIQADVPVSPNAPGSQHILRISCILEFTRLFLEQLGGVARNQDIAQERQRSKLVYNKPCQDEVAITKPIAHMWGAEQSCGSAVYIDDITPLQDEMQVVLVQSTRAHALIKKIDFEASLRVPGVMGVISGADVEQKRKLWGLIVPDEPIFAEEEVNYYGQIIAGIVCKTIEAGELAADKFIIEYEDLEAILSIPKAVELNSKLLQDQTLKRKQKISTSQTKTQNIKGGLKMSGQEHFYMEPHSSLAIPIGEKDELLVYNSTQEPDNTASKLSLATGIPCHKIEVKCKRAGGGFGGKERMHTAIIAALAAVKFGCSIRLVFTRKVDMEVTGHRHELKVDYDMDVDESGKIQRVKFDSAINGGATLDLSSVWAQLLTLRIDGGYTLLDFDMNSMICKTNTSSNTAYRGFGGPEGTLAIENAIEKIAWQLNLTPEEVRWKNLTRDGDLLHQSDGKIEGCTLEQCWNECNNVFQSEKALVEEFNRRSKTVKRGISMVPIKFDTTMGTKTGQQGIAYIRIFKDGSILLSHGGVEMGQGLHTKMIQVASKALDVPFEKIHIKETSSDAAPNAIPTGGSTGADLNGPAVIQACETLRERLRPFQETNPEGSWEDHVMKAFTEKVCLAAVGYFDQSKVNFDFATNTGSFSDYKVYGVGMVVSEVNMQTGRVIVLATSIFMDCGKSLNPAIDIGQIEGGFVQGLGYVTTEQLLMDPKSGQLLTTGPGTYKIPTVADTPLRMDVKLITNRTGGPTSFVYSSKGVGEPPLLLGCAGTYCSIRGAIASYRRDNGNMDWFDLPVPVTPDRVRMASEDPILKKIVSTLPQIPDEEKYGIEM</sequence>
<dbReference type="EMBL" id="VCGU01000008">
    <property type="protein sequence ID" value="TRY72731.1"/>
    <property type="molecule type" value="Genomic_DNA"/>
</dbReference>
<evidence type="ECO:0000256" key="2">
    <source>
        <dbReference type="ARBA" id="ARBA00004275"/>
    </source>
</evidence>
<reference evidence="19 20" key="1">
    <citation type="journal article" date="2018" name="Nat. Ecol. Evol.">
        <title>Genomic signatures of mitonuclear coevolution across populations of Tigriopus californicus.</title>
        <authorList>
            <person name="Barreto F.S."/>
            <person name="Watson E.T."/>
            <person name="Lima T.G."/>
            <person name="Willett C.S."/>
            <person name="Edmands S."/>
            <person name="Li W."/>
            <person name="Burton R.S."/>
        </authorList>
    </citation>
    <scope>NUCLEOTIDE SEQUENCE [LARGE SCALE GENOMIC DNA]</scope>
    <source>
        <strain evidence="19 20">San Diego</strain>
    </source>
</reference>
<evidence type="ECO:0000256" key="10">
    <source>
        <dbReference type="ARBA" id="ARBA00023014"/>
    </source>
</evidence>
<feature type="binding site" evidence="16">
    <location>
        <position position="758"/>
    </location>
    <ligand>
        <name>Mo-molybdopterin</name>
        <dbReference type="ChEBI" id="CHEBI:71302"/>
    </ligand>
    <ligandPart>
        <name>Mo</name>
        <dbReference type="ChEBI" id="CHEBI:28685"/>
    </ligandPart>
</feature>
<dbReference type="FunFam" id="3.10.20.30:FF:000012">
    <property type="entry name" value="Xanthine dehydrogenase/oxidase"/>
    <property type="match status" value="1"/>
</dbReference>
<dbReference type="PIRSF" id="PIRSF000127">
    <property type="entry name" value="Xanthine_DH"/>
    <property type="match status" value="1"/>
</dbReference>
<evidence type="ECO:0000259" key="17">
    <source>
        <dbReference type="PROSITE" id="PS51085"/>
    </source>
</evidence>
<keyword evidence="20" id="KW-1185">Reference proteome</keyword>
<feature type="binding site" evidence="16">
    <location>
        <position position="870"/>
    </location>
    <ligand>
        <name>Mo-molybdopterin</name>
        <dbReference type="ChEBI" id="CHEBI:71302"/>
    </ligand>
    <ligandPart>
        <name>Mo</name>
        <dbReference type="ChEBI" id="CHEBI:28685"/>
    </ligandPart>
</feature>
<comment type="cofactor">
    <cofactor evidence="16">
        <name>Mo-molybdopterin</name>
        <dbReference type="ChEBI" id="CHEBI:71302"/>
    </cofactor>
    <text evidence="16">Binds 1 Mo-molybdopterin (Mo-MPT) cofactor per subunit.</text>
</comment>
<feature type="binding site" evidence="16">
    <location>
        <position position="49"/>
    </location>
    <ligand>
        <name>[2Fe-2S] cluster</name>
        <dbReference type="ChEBI" id="CHEBI:190135"/>
        <label>1</label>
    </ligand>
</feature>
<feature type="binding site" evidence="16">
    <location>
        <position position="113"/>
    </location>
    <ligand>
        <name>[2Fe-2S] cluster</name>
        <dbReference type="ChEBI" id="CHEBI:190135"/>
        <label>2</label>
    </ligand>
</feature>
<evidence type="ECO:0000256" key="9">
    <source>
        <dbReference type="ARBA" id="ARBA00023004"/>
    </source>
</evidence>
<feature type="binding site" evidence="15">
    <location>
        <position position="395"/>
    </location>
    <ligand>
        <name>FAD</name>
        <dbReference type="ChEBI" id="CHEBI:57692"/>
    </ligand>
</feature>
<keyword evidence="6 16" id="KW-0479">Metal-binding</keyword>
<evidence type="ECO:0000256" key="16">
    <source>
        <dbReference type="PIRSR" id="PIRSR000127-3"/>
    </source>
</evidence>
<dbReference type="SUPFAM" id="SSF54665">
    <property type="entry name" value="CO dehydrogenase molybdoprotein N-domain-like"/>
    <property type="match status" value="1"/>
</dbReference>
<dbReference type="InterPro" id="IPR002888">
    <property type="entry name" value="2Fe-2S-bd"/>
</dbReference>
<dbReference type="STRING" id="6832.A0A553P4V8"/>
<dbReference type="SUPFAM" id="SSF55447">
    <property type="entry name" value="CO dehydrogenase flavoprotein C-terminal domain-like"/>
    <property type="match status" value="1"/>
</dbReference>
<keyword evidence="9 16" id="KW-0408">Iron</keyword>
<evidence type="ECO:0000256" key="5">
    <source>
        <dbReference type="ARBA" id="ARBA00022714"/>
    </source>
</evidence>
<dbReference type="Pfam" id="PF01315">
    <property type="entry name" value="Ald_Xan_dh_C"/>
    <property type="match status" value="1"/>
</dbReference>
<dbReference type="OrthoDB" id="8300278at2759"/>
<dbReference type="Pfam" id="PF02738">
    <property type="entry name" value="MoCoBD_1"/>
    <property type="match status" value="1"/>
</dbReference>
<dbReference type="Gene3D" id="3.30.465.10">
    <property type="match status" value="1"/>
</dbReference>
<dbReference type="Gene3D" id="3.10.20.30">
    <property type="match status" value="1"/>
</dbReference>
<comment type="cofactor">
    <cofactor evidence="16">
        <name>[2Fe-2S] cluster</name>
        <dbReference type="ChEBI" id="CHEBI:190135"/>
    </cofactor>
    <text evidence="16">Binds 2 [2Fe-2S] clusters.</text>
</comment>
<dbReference type="InterPro" id="IPR036010">
    <property type="entry name" value="2Fe-2S_ferredoxin-like_sf"/>
</dbReference>
<dbReference type="InterPro" id="IPR016166">
    <property type="entry name" value="FAD-bd_PCMH"/>
</dbReference>